<organism evidence="2 3">
    <name type="scientific">Rhodoplanes serenus</name>
    <dbReference type="NCBI Taxonomy" id="200615"/>
    <lineage>
        <taxon>Bacteria</taxon>
        <taxon>Pseudomonadati</taxon>
        <taxon>Pseudomonadota</taxon>
        <taxon>Alphaproteobacteria</taxon>
        <taxon>Hyphomicrobiales</taxon>
        <taxon>Nitrobacteraceae</taxon>
        <taxon>Rhodoplanes</taxon>
    </lineage>
</organism>
<evidence type="ECO:0000256" key="1">
    <source>
        <dbReference type="SAM" id="MobiDB-lite"/>
    </source>
</evidence>
<evidence type="ECO:0000313" key="2">
    <source>
        <dbReference type="EMBL" id="VCU08090.1"/>
    </source>
</evidence>
<dbReference type="EMBL" id="UWOC01000110">
    <property type="protein sequence ID" value="VCU08090.1"/>
    <property type="molecule type" value="Genomic_DNA"/>
</dbReference>
<comment type="caution">
    <text evidence="2">The sequence shown here is derived from an EMBL/GenBank/DDBJ whole genome shotgun (WGS) entry which is preliminary data.</text>
</comment>
<dbReference type="RefSeq" id="WP_129608220.1">
    <property type="nucleotide sequence ID" value="NZ_UWOC01000110.1"/>
</dbReference>
<keyword evidence="3" id="KW-1185">Reference proteome</keyword>
<dbReference type="OrthoDB" id="8453270at2"/>
<protein>
    <submittedName>
        <fullName evidence="2">Uncharacterized protein</fullName>
    </submittedName>
</protein>
<proteinExistence type="predicted"/>
<accession>A0A447CSF7</accession>
<sequence length="180" mass="19701">MAGRDDLPFEPDLETDDIDDELDVHYRALRSIALDYIEEHAVPEDVVSALLVDVAIELRKVGYVLETEKPSVTGLKLELDRWRADFDGVVRSHKKEAESFLEEMRDAMADADSLERAVAERGEDDDTDADDEEALAAEREAEAAGQAASRGGSGTDTVAEPEPAAPRTGIRSHPGSKTEH</sequence>
<name>A0A447CSF7_9BRAD</name>
<feature type="compositionally biased region" description="Acidic residues" evidence="1">
    <location>
        <begin position="122"/>
        <end position="135"/>
    </location>
</feature>
<reference evidence="3" key="1">
    <citation type="submission" date="2018-10" db="EMBL/GenBank/DDBJ databases">
        <authorList>
            <person name="Peiro R."/>
            <person name="Begona"/>
            <person name="Cbmso G."/>
            <person name="Lopez M."/>
            <person name="Gonzalez S."/>
            <person name="Sacristan E."/>
            <person name="Castillo E."/>
        </authorList>
    </citation>
    <scope>NUCLEOTIDE SEQUENCE [LARGE SCALE GENOMIC DNA]</scope>
</reference>
<evidence type="ECO:0000313" key="3">
    <source>
        <dbReference type="Proteomes" id="UP000289200"/>
    </source>
</evidence>
<dbReference type="Proteomes" id="UP000289200">
    <property type="component" value="Unassembled WGS sequence"/>
</dbReference>
<gene>
    <name evidence="2" type="ORF">RHODGE_RHODGE_01224</name>
</gene>
<dbReference type="AlphaFoldDB" id="A0A447CSF7"/>
<feature type="region of interest" description="Disordered" evidence="1">
    <location>
        <begin position="115"/>
        <end position="180"/>
    </location>
</feature>